<dbReference type="PROSITE" id="PS51387">
    <property type="entry name" value="FAD_PCMH"/>
    <property type="match status" value="1"/>
</dbReference>
<dbReference type="Gene3D" id="3.30.465.10">
    <property type="match status" value="1"/>
</dbReference>
<evidence type="ECO:0000256" key="11">
    <source>
        <dbReference type="RuleBase" id="RU367158"/>
    </source>
</evidence>
<protein>
    <recommendedName>
        <fullName evidence="5 11">D-arabinono-1,4-lactone oxidase</fullName>
        <shortName evidence="11">ALO</shortName>
        <ecNumber evidence="4 11">1.1.3.37</ecNumber>
    </recommendedName>
    <alternativeName>
        <fullName evidence="9 11">L-galactono-gamma-lactone oxidase</fullName>
    </alternativeName>
</protein>
<evidence type="ECO:0000313" key="13">
    <source>
        <dbReference type="EMBL" id="CCE64523.1"/>
    </source>
</evidence>
<accession>G8BX95</accession>
<dbReference type="InterPro" id="IPR030654">
    <property type="entry name" value="Sugar_lactone_oxidase"/>
</dbReference>
<dbReference type="EC" id="1.1.3.37" evidence="4 11"/>
<keyword evidence="11" id="KW-0496">Mitochondrion</keyword>
<dbReference type="Gene3D" id="3.30.70.2520">
    <property type="match status" value="1"/>
</dbReference>
<dbReference type="GO" id="GO:0031489">
    <property type="term" value="F:myosin V binding"/>
    <property type="evidence" value="ECO:0007669"/>
    <property type="project" value="EnsemblFungi"/>
</dbReference>
<evidence type="ECO:0000256" key="9">
    <source>
        <dbReference type="ARBA" id="ARBA00033418"/>
    </source>
</evidence>
<evidence type="ECO:0000256" key="3">
    <source>
        <dbReference type="ARBA" id="ARBA00005466"/>
    </source>
</evidence>
<comment type="subcellular location">
    <subcellularLocation>
        <location evidence="11">Mitochondrion membrane</location>
    </subcellularLocation>
</comment>
<evidence type="ECO:0000256" key="7">
    <source>
        <dbReference type="ARBA" id="ARBA00022827"/>
    </source>
</evidence>
<dbReference type="GO" id="GO:0000001">
    <property type="term" value="P:mitochondrion inheritance"/>
    <property type="evidence" value="ECO:0007669"/>
    <property type="project" value="EnsemblFungi"/>
</dbReference>
<dbReference type="InterPro" id="IPR006093">
    <property type="entry name" value="Oxy_OxRdtase_FAD_BS"/>
</dbReference>
<dbReference type="FunFam" id="3.30.465.10:FF:000042">
    <property type="entry name" value="D-arabinono-1,4-lactone oxidase"/>
    <property type="match status" value="1"/>
</dbReference>
<dbReference type="GO" id="GO:0034599">
    <property type="term" value="P:cellular response to oxidative stress"/>
    <property type="evidence" value="ECO:0007669"/>
    <property type="project" value="EnsemblFungi"/>
</dbReference>
<evidence type="ECO:0000256" key="5">
    <source>
        <dbReference type="ARBA" id="ARBA00016426"/>
    </source>
</evidence>
<evidence type="ECO:0000259" key="12">
    <source>
        <dbReference type="PROSITE" id="PS51387"/>
    </source>
</evidence>
<keyword evidence="6 11" id="KW-0285">Flavoprotein</keyword>
<comment type="cofactor">
    <cofactor evidence="1 11">
        <name>FAD</name>
        <dbReference type="ChEBI" id="CHEBI:57692"/>
    </cofactor>
</comment>
<dbReference type="Proteomes" id="UP000005666">
    <property type="component" value="Chromosome 9"/>
</dbReference>
<feature type="domain" description="FAD-binding PCMH-type" evidence="12">
    <location>
        <begin position="22"/>
        <end position="196"/>
    </location>
</feature>
<dbReference type="Pfam" id="PF04030">
    <property type="entry name" value="ALO"/>
    <property type="match status" value="1"/>
</dbReference>
<dbReference type="STRING" id="1071381.G8BX95"/>
<comment type="pathway">
    <text evidence="2 11">Cofactor biosynthesis; D-erythroascorbate biosynthesis; dehydro-D-arabinono-1,4-lactone from D-arabinose: step 2/2.</text>
</comment>
<keyword evidence="7 11" id="KW-0274">FAD</keyword>
<dbReference type="GO" id="GO:0070485">
    <property type="term" value="P:dehydro-D-arabinono-1,4-lactone biosynthetic process"/>
    <property type="evidence" value="ECO:0007669"/>
    <property type="project" value="EnsemblFungi"/>
</dbReference>
<dbReference type="InterPro" id="IPR036318">
    <property type="entry name" value="FAD-bd_PCMH-like_sf"/>
</dbReference>
<dbReference type="GO" id="GO:0032473">
    <property type="term" value="C:cytoplasmic side of mitochondrial outer membrane"/>
    <property type="evidence" value="ECO:0007669"/>
    <property type="project" value="EnsemblFungi"/>
</dbReference>
<dbReference type="PANTHER" id="PTHR43762:SF1">
    <property type="entry name" value="D-ARABINONO-1,4-LACTONE OXIDASE"/>
    <property type="match status" value="1"/>
</dbReference>
<dbReference type="InterPro" id="IPR016166">
    <property type="entry name" value="FAD-bd_PCMH"/>
</dbReference>
<comment type="similarity">
    <text evidence="3 11">Belongs to the oxygen-dependent FAD-linked oxidoreductase family.</text>
</comment>
<dbReference type="Pfam" id="PF01565">
    <property type="entry name" value="FAD_binding_4"/>
    <property type="match status" value="1"/>
</dbReference>
<reference evidence="13 14" key="1">
    <citation type="journal article" date="2011" name="Proc. Natl. Acad. Sci. U.S.A.">
        <title>Evolutionary erosion of yeast sex chromosomes by mating-type switching accidents.</title>
        <authorList>
            <person name="Gordon J.L."/>
            <person name="Armisen D."/>
            <person name="Proux-Wera E."/>
            <person name="Oheigeartaigh S.S."/>
            <person name="Byrne K.P."/>
            <person name="Wolfe K.H."/>
        </authorList>
    </citation>
    <scope>NUCLEOTIDE SEQUENCE [LARGE SCALE GENOMIC DNA]</scope>
    <source>
        <strain evidence="14">ATCC 24235 / CBS 4417 / NBRC 1672 / NRRL Y-8282 / UCD 70-5</strain>
    </source>
</reference>
<dbReference type="PROSITE" id="PS00862">
    <property type="entry name" value="OX2_COVAL_FAD"/>
    <property type="match status" value="1"/>
</dbReference>
<dbReference type="OMA" id="YPRFGEF"/>
<dbReference type="RefSeq" id="XP_003686957.1">
    <property type="nucleotide sequence ID" value="XM_003686909.1"/>
</dbReference>
<evidence type="ECO:0000313" key="14">
    <source>
        <dbReference type="Proteomes" id="UP000005666"/>
    </source>
</evidence>
<dbReference type="InterPro" id="IPR006094">
    <property type="entry name" value="Oxid_FAD_bind_N"/>
</dbReference>
<keyword evidence="8 11" id="KW-0560">Oxidoreductase</keyword>
<dbReference type="Gene3D" id="3.30.43.10">
    <property type="entry name" value="Uridine Diphospho-n-acetylenolpyruvylglucosamine Reductase, domain 2"/>
    <property type="match status" value="1"/>
</dbReference>
<dbReference type="OrthoDB" id="610608at2759"/>
<dbReference type="PANTHER" id="PTHR43762">
    <property type="entry name" value="L-GULONOLACTONE OXIDASE"/>
    <property type="match status" value="1"/>
</dbReference>
<dbReference type="InterPro" id="IPR016167">
    <property type="entry name" value="FAD-bd_PCMH_sub1"/>
</dbReference>
<keyword evidence="14" id="KW-1185">Reference proteome</keyword>
<dbReference type="SUPFAM" id="SSF56176">
    <property type="entry name" value="FAD-binding/transporter-associated domain-like"/>
    <property type="match status" value="1"/>
</dbReference>
<dbReference type="HOGENOM" id="CLU_003896_4_1_1"/>
<dbReference type="NCBIfam" id="TIGR01678">
    <property type="entry name" value="FAD_lactone_ox"/>
    <property type="match status" value="1"/>
</dbReference>
<dbReference type="UniPathway" id="UPA00771">
    <property type="reaction ID" value="UER00766"/>
</dbReference>
<dbReference type="InterPro" id="IPR010031">
    <property type="entry name" value="FAD_lactone_oxidase-like"/>
</dbReference>
<dbReference type="AlphaFoldDB" id="G8BX95"/>
<dbReference type="EMBL" id="HE612864">
    <property type="protein sequence ID" value="CCE64523.1"/>
    <property type="molecule type" value="Genomic_DNA"/>
</dbReference>
<dbReference type="InterPro" id="IPR016169">
    <property type="entry name" value="FAD-bd_PCMH_sub2"/>
</dbReference>
<name>G8BX95_TETPH</name>
<organism evidence="13 14">
    <name type="scientific">Tetrapisispora phaffii (strain ATCC 24235 / CBS 4417 / NBRC 1672 / NRRL Y-8282 / UCD 70-5)</name>
    <name type="common">Yeast</name>
    <name type="synonym">Fabospora phaffii</name>
    <dbReference type="NCBI Taxonomy" id="1071381"/>
    <lineage>
        <taxon>Eukaryota</taxon>
        <taxon>Fungi</taxon>
        <taxon>Dikarya</taxon>
        <taxon>Ascomycota</taxon>
        <taxon>Saccharomycotina</taxon>
        <taxon>Saccharomycetes</taxon>
        <taxon>Saccharomycetales</taxon>
        <taxon>Saccharomycetaceae</taxon>
        <taxon>Tetrapisispora</taxon>
    </lineage>
</organism>
<proteinExistence type="inferred from homology"/>
<dbReference type="InterPro" id="IPR007173">
    <property type="entry name" value="ALO_C"/>
</dbReference>
<evidence type="ECO:0000256" key="6">
    <source>
        <dbReference type="ARBA" id="ARBA00022630"/>
    </source>
</evidence>
<evidence type="ECO:0000256" key="10">
    <source>
        <dbReference type="ARBA" id="ARBA00052266"/>
    </source>
</evidence>
<dbReference type="GeneID" id="11534652"/>
<evidence type="ECO:0000256" key="8">
    <source>
        <dbReference type="ARBA" id="ARBA00023002"/>
    </source>
</evidence>
<dbReference type="PIRSF" id="PIRSF000136">
    <property type="entry name" value="LGO_GLO"/>
    <property type="match status" value="1"/>
</dbReference>
<dbReference type="KEGG" id="tpf:TPHA_0I00160"/>
<evidence type="ECO:0000256" key="4">
    <source>
        <dbReference type="ARBA" id="ARBA00013136"/>
    </source>
</evidence>
<evidence type="ECO:0000256" key="1">
    <source>
        <dbReference type="ARBA" id="ARBA00001974"/>
    </source>
</evidence>
<sequence>MIELGQIPAKKEFLFKNWAGIYSCKPQLYFQPRSVDEVITIVNNARSEKKTIVTVGSGHSPSNMCMTSEWLMNLDNLNQVIKYEENKEQHYMDVTVDAGLRVYQLNDWLAEKGYAIQNLGSISEQSVAGIISTGTHGSSPYHGLVSSNFVNLTIVNGKGELVFLDSENHPDVFRAALLSLGKIGIIVKATIRTIPAFNIKSSQEVITFDTLLEIWDTIWSSSEFIRVWWYPYTRKCILWRGVKTEEEVTPPRYSWWGSRLGRFLYEALLYVSVRIYPALTPYIEEFVFNRQYGNVETYGNGDIAIASSVKSLNMDCLFSQFVDEWSCPLDNGPEILRSLDHSITQACNAKEFYVHVPVEIRCSNTTLPPKPLDYSDRTSTSPGPVYGNRLRPYLDNTPSHCRYAPLSDVTNGQLTLYINATIYRPFYYNTPIHKWYKLFENTMAAAGGKPHWAKNFLGSTKFAMTEVKEESDYEDFEMRGMAKKIQEWYGEDLKQFQEIRRQQDPENIFVSNKEWAILNGIVTANELEN</sequence>
<gene>
    <name evidence="13" type="primary">TPHA0I00160</name>
    <name evidence="13" type="ordered locus">TPHA_0I00160</name>
</gene>
<dbReference type="GO" id="GO:0071949">
    <property type="term" value="F:FAD binding"/>
    <property type="evidence" value="ECO:0007669"/>
    <property type="project" value="UniProtKB-UniRule"/>
</dbReference>
<evidence type="ECO:0000256" key="2">
    <source>
        <dbReference type="ARBA" id="ARBA00005083"/>
    </source>
</evidence>
<dbReference type="GO" id="GO:0003885">
    <property type="term" value="F:D-arabinono-1,4-lactone oxidase activity"/>
    <property type="evidence" value="ECO:0007669"/>
    <property type="project" value="UniProtKB-UniRule"/>
</dbReference>
<comment type="catalytic activity">
    <reaction evidence="10 11">
        <text>D-arabinono-1,4-lactone + O2 = dehydro-D-arabinono-1,4-lactone + H2O2 + H(+)</text>
        <dbReference type="Rhea" id="RHEA:23756"/>
        <dbReference type="ChEBI" id="CHEBI:15378"/>
        <dbReference type="ChEBI" id="CHEBI:15379"/>
        <dbReference type="ChEBI" id="CHEBI:16240"/>
        <dbReference type="ChEBI" id="CHEBI:16292"/>
        <dbReference type="ChEBI" id="CHEBI:58277"/>
        <dbReference type="EC" id="1.1.3.37"/>
    </reaction>
</comment>
<dbReference type="eggNOG" id="KOG4730">
    <property type="taxonomic scope" value="Eukaryota"/>
</dbReference>